<feature type="non-terminal residue" evidence="2">
    <location>
        <position position="209"/>
    </location>
</feature>
<reference evidence="3 4" key="2">
    <citation type="journal article" date="2015" name="MBio">
        <title>Genome-Resolved Metagenomic Analysis Reveals Roles for Candidate Phyla and Other Microbial Community Members in Biogeochemical Transformations in Oil Reservoirs.</title>
        <authorList>
            <person name="Hu P."/>
            <person name="Tom L."/>
            <person name="Singh A."/>
            <person name="Thomas B.C."/>
            <person name="Baker B.J."/>
            <person name="Piceno Y.M."/>
            <person name="Andersen G.L."/>
            <person name="Banfield J.F."/>
        </authorList>
    </citation>
    <scope>NUCLEOTIDE SEQUENCE [LARGE SCALE GENOMIC DNA]</scope>
</reference>
<name>A0A101DYM2_ARCFL</name>
<evidence type="ECO:0000313" key="1">
    <source>
        <dbReference type="EMBL" id="KUJ92517.1"/>
    </source>
</evidence>
<evidence type="ECO:0000313" key="2">
    <source>
        <dbReference type="EMBL" id="KUK05399.1"/>
    </source>
</evidence>
<dbReference type="EMBL" id="LGEQ01000073">
    <property type="protein sequence ID" value="KUJ92517.1"/>
    <property type="molecule type" value="Genomic_DNA"/>
</dbReference>
<proteinExistence type="predicted"/>
<evidence type="ECO:0000313" key="4">
    <source>
        <dbReference type="Proteomes" id="UP000054307"/>
    </source>
</evidence>
<evidence type="ECO:0000313" key="3">
    <source>
        <dbReference type="Proteomes" id="UP000054015"/>
    </source>
</evidence>
<dbReference type="Proteomes" id="UP000054015">
    <property type="component" value="Unassembled WGS sequence"/>
</dbReference>
<sequence>MSAGRLGKIGLVAMIIVLTIITINTSAAPLEVSIEERVNSTINMTDAANGVGTFEYQTDVKGIINVTNNANEDIMDIWVAVDIEYYVSNSCHAASTGVYIVDSSNVPDKLTNEGGFDITNANCIIHIPRLGPGESKYVTYDVNDSAMGIDKGAPFIVEEKYDPAKIPKGGNYTWTVYFNVTLNDTWWGKTALGGKPSSVTLTVNKNLNT</sequence>
<comment type="caution">
    <text evidence="2">The sequence shown here is derived from an EMBL/GenBank/DDBJ whole genome shotgun (WGS) entry which is preliminary data.</text>
</comment>
<accession>A0A101DYM2</accession>
<gene>
    <name evidence="1" type="ORF">XD40_2282</name>
    <name evidence="2" type="ORF">XD48_2372</name>
</gene>
<reference evidence="2" key="1">
    <citation type="journal article" date="2015" name="MBio">
        <title>Genome-resolved metagenomic analysis reveals roles for candidate phyla and other microbial community members in biogeochemical transformations in oil reservoirs.</title>
        <authorList>
            <person name="Hu P."/>
            <person name="Tom L."/>
            <person name="Singh A."/>
            <person name="Thomas B.C."/>
            <person name="Baker B.J."/>
            <person name="Piceno Y.M."/>
            <person name="Andersen G.L."/>
            <person name="Banfield J.F."/>
        </authorList>
    </citation>
    <scope>NUCLEOTIDE SEQUENCE [LARGE SCALE GENOMIC DNA]</scope>
    <source>
        <strain evidence="2">49_2300</strain>
        <strain evidence="1">49_95</strain>
    </source>
</reference>
<dbReference type="Proteomes" id="UP000054307">
    <property type="component" value="Unassembled WGS sequence"/>
</dbReference>
<dbReference type="EMBL" id="LGEX01000128">
    <property type="protein sequence ID" value="KUK05399.1"/>
    <property type="molecule type" value="Genomic_DNA"/>
</dbReference>
<protein>
    <submittedName>
        <fullName evidence="2">Uncharacterized protein</fullName>
    </submittedName>
</protein>
<organism evidence="2 3">
    <name type="scientific">Archaeoglobus fulgidus</name>
    <dbReference type="NCBI Taxonomy" id="2234"/>
    <lineage>
        <taxon>Archaea</taxon>
        <taxon>Methanobacteriati</taxon>
        <taxon>Methanobacteriota</taxon>
        <taxon>Archaeoglobi</taxon>
        <taxon>Archaeoglobales</taxon>
        <taxon>Archaeoglobaceae</taxon>
        <taxon>Archaeoglobus</taxon>
    </lineage>
</organism>
<dbReference type="AlphaFoldDB" id="A0A101DYM2"/>